<feature type="compositionally biased region" description="Low complexity" evidence="1">
    <location>
        <begin position="76"/>
        <end position="86"/>
    </location>
</feature>
<proteinExistence type="predicted"/>
<dbReference type="EMBL" id="CP126216">
    <property type="protein sequence ID" value="WIA18160.1"/>
    <property type="molecule type" value="Genomic_DNA"/>
</dbReference>
<evidence type="ECO:0000256" key="1">
    <source>
        <dbReference type="SAM" id="MobiDB-lite"/>
    </source>
</evidence>
<dbReference type="Proteomes" id="UP001244341">
    <property type="component" value="Chromosome 9b"/>
</dbReference>
<keyword evidence="2" id="KW-0732">Signal</keyword>
<protein>
    <submittedName>
        <fullName evidence="3">Uncharacterized protein</fullName>
    </submittedName>
</protein>
<gene>
    <name evidence="3" type="ORF">OEZ85_009635</name>
</gene>
<feature type="region of interest" description="Disordered" evidence="1">
    <location>
        <begin position="48"/>
        <end position="91"/>
    </location>
</feature>
<feature type="compositionally biased region" description="Low complexity" evidence="1">
    <location>
        <begin position="48"/>
        <end position="66"/>
    </location>
</feature>
<evidence type="ECO:0000256" key="2">
    <source>
        <dbReference type="SAM" id="SignalP"/>
    </source>
</evidence>
<sequence>MNLAVVLALVLVPTSYCTTGSTATSVQQATRNTGTVQPEQLLLLLSESSSSGSSSRSSSSSSSSSRHLQRLRRLQQQKQQQQQGQQPAATGTPIDVPQCIWNEVREVCTSSQLSYLSVSSLPVTVFHRTAVMAYDRNLVCNGHPDAGRCNKDRQNRCMYWNKSCVGMDAFELVNWVGGDILDGEATALPFTCKGTDAATLKECATATEAGPAGICNQLPGCQFEKRLQSCVPKAWSAQNYLKLNTTRKGYDEFSPQVWGSCAGACYVRQASSCLKLAGNATACTRKPYCVWEQDVVGARQVCLHRDTAARAADAFSKELAKIKDTCHSQRSQGSCEQFQMVPRSRGVIGNANLAKLITEAAAACPL</sequence>
<keyword evidence="4" id="KW-1185">Reference proteome</keyword>
<feature type="chain" id="PRO_5045976632" evidence="2">
    <location>
        <begin position="18"/>
        <end position="366"/>
    </location>
</feature>
<name>A0ABY8U9V8_TETOB</name>
<organism evidence="3 4">
    <name type="scientific">Tetradesmus obliquus</name>
    <name type="common">Green alga</name>
    <name type="synonym">Acutodesmus obliquus</name>
    <dbReference type="NCBI Taxonomy" id="3088"/>
    <lineage>
        <taxon>Eukaryota</taxon>
        <taxon>Viridiplantae</taxon>
        <taxon>Chlorophyta</taxon>
        <taxon>core chlorophytes</taxon>
        <taxon>Chlorophyceae</taxon>
        <taxon>CS clade</taxon>
        <taxon>Sphaeropleales</taxon>
        <taxon>Scenedesmaceae</taxon>
        <taxon>Tetradesmus</taxon>
    </lineage>
</organism>
<evidence type="ECO:0000313" key="3">
    <source>
        <dbReference type="EMBL" id="WIA18160.1"/>
    </source>
</evidence>
<feature type="signal peptide" evidence="2">
    <location>
        <begin position="1"/>
        <end position="17"/>
    </location>
</feature>
<evidence type="ECO:0000313" key="4">
    <source>
        <dbReference type="Proteomes" id="UP001244341"/>
    </source>
</evidence>
<accession>A0ABY8U9V8</accession>
<reference evidence="3 4" key="1">
    <citation type="submission" date="2023-05" db="EMBL/GenBank/DDBJ databases">
        <title>A 100% complete, gapless, phased diploid assembly of the Scenedesmus obliquus UTEX 3031 genome.</title>
        <authorList>
            <person name="Biondi T.C."/>
            <person name="Hanschen E.R."/>
            <person name="Kwon T."/>
            <person name="Eng W."/>
            <person name="Kruse C.P.S."/>
            <person name="Koehler S.I."/>
            <person name="Kunde Y."/>
            <person name="Gleasner C.D."/>
            <person name="You Mak K.T."/>
            <person name="Polle J."/>
            <person name="Hovde B.T."/>
            <person name="Starkenburg S.R."/>
        </authorList>
    </citation>
    <scope>NUCLEOTIDE SEQUENCE [LARGE SCALE GENOMIC DNA]</scope>
    <source>
        <strain evidence="3 4">DOE0152z</strain>
    </source>
</reference>